<evidence type="ECO:0000313" key="2">
    <source>
        <dbReference type="EMBL" id="RED52051.1"/>
    </source>
</evidence>
<feature type="region of interest" description="Disordered" evidence="1">
    <location>
        <begin position="19"/>
        <end position="39"/>
    </location>
</feature>
<dbReference type="EMBL" id="QRDW01000002">
    <property type="protein sequence ID" value="RED52051.1"/>
    <property type="molecule type" value="Genomic_DNA"/>
</dbReference>
<feature type="compositionally biased region" description="Basic and acidic residues" evidence="1">
    <location>
        <begin position="82"/>
        <end position="95"/>
    </location>
</feature>
<accession>A0A3D9HRU9</accession>
<protein>
    <submittedName>
        <fullName evidence="2">Uncharacterized protein</fullName>
    </submittedName>
</protein>
<reference evidence="2 3" key="1">
    <citation type="submission" date="2018-07" db="EMBL/GenBank/DDBJ databases">
        <title>Genomic Encyclopedia of Type Strains, Phase III (KMG-III): the genomes of soil and plant-associated and newly described type strains.</title>
        <authorList>
            <person name="Whitman W."/>
        </authorList>
    </citation>
    <scope>NUCLEOTIDE SEQUENCE [LARGE SCALE GENOMIC DNA]</scope>
    <source>
        <strain evidence="2 3">CECT 8488</strain>
    </source>
</reference>
<proteinExistence type="predicted"/>
<feature type="compositionally biased region" description="Basic and acidic residues" evidence="1">
    <location>
        <begin position="62"/>
        <end position="75"/>
    </location>
</feature>
<organism evidence="2 3">
    <name type="scientific">Aestuariispira insulae</name>
    <dbReference type="NCBI Taxonomy" id="1461337"/>
    <lineage>
        <taxon>Bacteria</taxon>
        <taxon>Pseudomonadati</taxon>
        <taxon>Pseudomonadota</taxon>
        <taxon>Alphaproteobacteria</taxon>
        <taxon>Rhodospirillales</taxon>
        <taxon>Kiloniellaceae</taxon>
        <taxon>Aestuariispira</taxon>
    </lineage>
</organism>
<evidence type="ECO:0000313" key="3">
    <source>
        <dbReference type="Proteomes" id="UP000256845"/>
    </source>
</evidence>
<dbReference type="AlphaFoldDB" id="A0A3D9HRU9"/>
<evidence type="ECO:0000256" key="1">
    <source>
        <dbReference type="SAM" id="MobiDB-lite"/>
    </source>
</evidence>
<sequence length="105" mass="12660">MKEAKQEAIEDIQDITPYDQWGVERRQGDRRKADRRTGRDDHLGMRIYRLIRTRLLHLEEVERHQPDRRKSDRRSQKPGPFPRRESRKPLLTQEEIRFLMKGGAA</sequence>
<dbReference type="RefSeq" id="WP_115935611.1">
    <property type="nucleotide sequence ID" value="NZ_QRDW01000002.1"/>
</dbReference>
<keyword evidence="3" id="KW-1185">Reference proteome</keyword>
<feature type="compositionally biased region" description="Basic and acidic residues" evidence="1">
    <location>
        <begin position="22"/>
        <end position="39"/>
    </location>
</feature>
<gene>
    <name evidence="2" type="ORF">DFP90_10268</name>
</gene>
<dbReference type="Proteomes" id="UP000256845">
    <property type="component" value="Unassembled WGS sequence"/>
</dbReference>
<name>A0A3D9HRU9_9PROT</name>
<comment type="caution">
    <text evidence="2">The sequence shown here is derived from an EMBL/GenBank/DDBJ whole genome shotgun (WGS) entry which is preliminary data.</text>
</comment>
<feature type="region of interest" description="Disordered" evidence="1">
    <location>
        <begin position="62"/>
        <end position="95"/>
    </location>
</feature>